<accession>A0A4U5NFN0</accession>
<evidence type="ECO:0000313" key="2">
    <source>
        <dbReference type="EMBL" id="TKR81460.1"/>
    </source>
</evidence>
<organism evidence="2">
    <name type="scientific">Steinernema carpocapsae</name>
    <name type="common">Entomopathogenic nematode</name>
    <dbReference type="NCBI Taxonomy" id="34508"/>
    <lineage>
        <taxon>Eukaryota</taxon>
        <taxon>Metazoa</taxon>
        <taxon>Ecdysozoa</taxon>
        <taxon>Nematoda</taxon>
        <taxon>Chromadorea</taxon>
        <taxon>Rhabditida</taxon>
        <taxon>Tylenchina</taxon>
        <taxon>Panagrolaimomorpha</taxon>
        <taxon>Strongyloidoidea</taxon>
        <taxon>Steinernematidae</taxon>
        <taxon>Steinernema</taxon>
    </lineage>
</organism>
<dbReference type="InterPro" id="IPR019425">
    <property type="entry name" value="7TM_GPCR_serpentine_rcpt_Srt"/>
</dbReference>
<feature type="transmembrane region" description="Helical" evidence="1">
    <location>
        <begin position="35"/>
        <end position="57"/>
    </location>
</feature>
<reference evidence="2" key="1">
    <citation type="submission" date="2013-11" db="EMBL/GenBank/DDBJ databases">
        <authorList>
            <person name="Sternberg P."/>
            <person name="Dillman A."/>
            <person name="Macchietto M."/>
        </authorList>
    </citation>
    <scope>NUCLEOTIDE SEQUENCE</scope>
    <source>
        <strain evidence="2">ALL</strain>
    </source>
</reference>
<keyword evidence="1" id="KW-0472">Membrane</keyword>
<keyword evidence="1" id="KW-0812">Transmembrane</keyword>
<evidence type="ECO:0008006" key="3">
    <source>
        <dbReference type="Google" id="ProtNLM"/>
    </source>
</evidence>
<reference evidence="2" key="3">
    <citation type="journal article" date="2019" name="G3 (Bethesda)">
        <title>Hybrid Assembly of the Genome of the Entomopathogenic Nematode Steinernema carpocapsae Identifies the X-Chromosome.</title>
        <authorList>
            <person name="Serra L."/>
            <person name="Macchietto M."/>
            <person name="Macias-Munoz A."/>
            <person name="McGill C.J."/>
            <person name="Rodriguez I.M."/>
            <person name="Rodriguez B."/>
            <person name="Murad R."/>
            <person name="Mortazavi A."/>
        </authorList>
    </citation>
    <scope>NUCLEOTIDE SEQUENCE</scope>
    <source>
        <strain evidence="2">ALL</strain>
    </source>
</reference>
<dbReference type="PANTHER" id="PTHR23021:SF11">
    <property type="entry name" value="SERPENTINE RECEPTOR, CLASS T"/>
    <property type="match status" value="1"/>
</dbReference>
<comment type="caution">
    <text evidence="2">The sequence shown here is derived from an EMBL/GenBank/DDBJ whole genome shotgun (WGS) entry which is preliminary data.</text>
</comment>
<sequence length="122" mass="13604">MLIEFDGKQFYHYDSSIGGWRFELLPQGTKNYRHLIINVTTFACLVILYASLVVVVCREAQQAKQDRLQNQAAFQSAAICGFAMGADIFCIIVQNIEKPSIALCYAANLAWQFAHGSLALNP</sequence>
<protein>
    <recommendedName>
        <fullName evidence="3">7TM GPCR serpentine receptor class x (Srx) domain-containing protein</fullName>
    </recommendedName>
</protein>
<gene>
    <name evidence="2" type="ORF">L596_015324</name>
</gene>
<name>A0A4U5NFN0_STECR</name>
<dbReference type="EMBL" id="AZBU02000004">
    <property type="protein sequence ID" value="TKR81460.1"/>
    <property type="molecule type" value="Genomic_DNA"/>
</dbReference>
<reference evidence="2" key="2">
    <citation type="journal article" date="2015" name="Genome Biol.">
        <title>Comparative genomics of Steinernema reveals deeply conserved gene regulatory networks.</title>
        <authorList>
            <person name="Dillman A.R."/>
            <person name="Macchietto M."/>
            <person name="Porter C.F."/>
            <person name="Rogers A."/>
            <person name="Williams B."/>
            <person name="Antoshechkin I."/>
            <person name="Lee M.M."/>
            <person name="Goodwin Z."/>
            <person name="Lu X."/>
            <person name="Lewis E.E."/>
            <person name="Goodrich-Blair H."/>
            <person name="Stock S.P."/>
            <person name="Adams B.J."/>
            <person name="Sternberg P.W."/>
            <person name="Mortazavi A."/>
        </authorList>
    </citation>
    <scope>NUCLEOTIDE SEQUENCE [LARGE SCALE GENOMIC DNA]</scope>
    <source>
        <strain evidence="2">ALL</strain>
    </source>
</reference>
<keyword evidence="1" id="KW-1133">Transmembrane helix</keyword>
<dbReference type="AlphaFoldDB" id="A0A4U5NFN0"/>
<proteinExistence type="predicted"/>
<dbReference type="PANTHER" id="PTHR23021">
    <property type="entry name" value="SERPENTINE RECEPTOR, CLASS T"/>
    <property type="match status" value="1"/>
</dbReference>
<evidence type="ECO:0000256" key="1">
    <source>
        <dbReference type="SAM" id="Phobius"/>
    </source>
</evidence>
<dbReference type="Pfam" id="PF10321">
    <property type="entry name" value="7TM_GPCR_Srt"/>
    <property type="match status" value="1"/>
</dbReference>